<dbReference type="AlphaFoldDB" id="A0A382LGL0"/>
<dbReference type="EMBL" id="UINC01086977">
    <property type="protein sequence ID" value="SVC35918.1"/>
    <property type="molecule type" value="Genomic_DNA"/>
</dbReference>
<accession>A0A382LGL0</accession>
<organism evidence="2">
    <name type="scientific">marine metagenome</name>
    <dbReference type="NCBI Taxonomy" id="408172"/>
    <lineage>
        <taxon>unclassified sequences</taxon>
        <taxon>metagenomes</taxon>
        <taxon>ecological metagenomes</taxon>
    </lineage>
</organism>
<gene>
    <name evidence="2" type="ORF">METZ01_LOCUS288772</name>
</gene>
<evidence type="ECO:0000313" key="2">
    <source>
        <dbReference type="EMBL" id="SVC35918.1"/>
    </source>
</evidence>
<sequence>MLSEKETAALLHISPRKLQDDRANRRGLPYTRIVRKIFYDRKAIEIYLRENTVAHA</sequence>
<dbReference type="Pfam" id="PF12728">
    <property type="entry name" value="HTH_17"/>
    <property type="match status" value="1"/>
</dbReference>
<evidence type="ECO:0000259" key="1">
    <source>
        <dbReference type="Pfam" id="PF12728"/>
    </source>
</evidence>
<feature type="domain" description="Helix-turn-helix" evidence="1">
    <location>
        <begin position="1"/>
        <end position="51"/>
    </location>
</feature>
<proteinExistence type="predicted"/>
<protein>
    <recommendedName>
        <fullName evidence="1">Helix-turn-helix domain-containing protein</fullName>
    </recommendedName>
</protein>
<dbReference type="InterPro" id="IPR041657">
    <property type="entry name" value="HTH_17"/>
</dbReference>
<reference evidence="2" key="1">
    <citation type="submission" date="2018-05" db="EMBL/GenBank/DDBJ databases">
        <authorList>
            <person name="Lanie J.A."/>
            <person name="Ng W.-L."/>
            <person name="Kazmierczak K.M."/>
            <person name="Andrzejewski T.M."/>
            <person name="Davidsen T.M."/>
            <person name="Wayne K.J."/>
            <person name="Tettelin H."/>
            <person name="Glass J.I."/>
            <person name="Rusch D."/>
            <person name="Podicherti R."/>
            <person name="Tsui H.-C.T."/>
            <person name="Winkler M.E."/>
        </authorList>
    </citation>
    <scope>NUCLEOTIDE SEQUENCE</scope>
</reference>
<name>A0A382LGL0_9ZZZZ</name>